<name>A0A931N6B8_9NOCA</name>
<keyword evidence="3" id="KW-1185">Reference proteome</keyword>
<evidence type="ECO:0000313" key="2">
    <source>
        <dbReference type="EMBL" id="MBH0779528.1"/>
    </source>
</evidence>
<organism evidence="2 3">
    <name type="scientific">Nocardia bovistercoris</name>
    <dbReference type="NCBI Taxonomy" id="2785916"/>
    <lineage>
        <taxon>Bacteria</taxon>
        <taxon>Bacillati</taxon>
        <taxon>Actinomycetota</taxon>
        <taxon>Actinomycetes</taxon>
        <taxon>Mycobacteriales</taxon>
        <taxon>Nocardiaceae</taxon>
        <taxon>Nocardia</taxon>
    </lineage>
</organism>
<dbReference type="RefSeq" id="WP_196151840.1">
    <property type="nucleotide sequence ID" value="NZ_JADMLG010000011.1"/>
</dbReference>
<evidence type="ECO:0000256" key="1">
    <source>
        <dbReference type="SAM" id="MobiDB-lite"/>
    </source>
</evidence>
<reference evidence="2" key="1">
    <citation type="submission" date="2020-11" db="EMBL/GenBank/DDBJ databases">
        <title>Nocardia NEAU-351.nov., a novel actinomycete isolated from the cow dung.</title>
        <authorList>
            <person name="Zhang X."/>
        </authorList>
    </citation>
    <scope>NUCLEOTIDE SEQUENCE</scope>
    <source>
        <strain evidence="2">NEAU-351</strain>
    </source>
</reference>
<protein>
    <submittedName>
        <fullName evidence="2">Uncharacterized protein</fullName>
    </submittedName>
</protein>
<dbReference type="Proteomes" id="UP000655751">
    <property type="component" value="Unassembled WGS sequence"/>
</dbReference>
<comment type="caution">
    <text evidence="2">The sequence shown here is derived from an EMBL/GenBank/DDBJ whole genome shotgun (WGS) entry which is preliminary data.</text>
</comment>
<gene>
    <name evidence="2" type="ORF">IT779_24980</name>
</gene>
<evidence type="ECO:0000313" key="3">
    <source>
        <dbReference type="Proteomes" id="UP000655751"/>
    </source>
</evidence>
<dbReference type="EMBL" id="JADMLG010000011">
    <property type="protein sequence ID" value="MBH0779528.1"/>
    <property type="molecule type" value="Genomic_DNA"/>
</dbReference>
<dbReference type="AlphaFoldDB" id="A0A931N6B8"/>
<feature type="region of interest" description="Disordered" evidence="1">
    <location>
        <begin position="96"/>
        <end position="115"/>
    </location>
</feature>
<proteinExistence type="predicted"/>
<sequence length="134" mass="14474">MTVYATPWTMTSDRSPEYAYRRDGSGARDWRLSWFADRRLTREQAVAGLELDELVSNPDLVADAVAHAAIADRADVLGIDWRDAVVLLAREMIARSQGEQRVSPSAGGPLASPRLSAAARGPMAVGAVAHVSTR</sequence>
<accession>A0A931N6B8</accession>